<accession>A0A399R9U7</accession>
<keyword evidence="1" id="KW-0238">DNA-binding</keyword>
<gene>
    <name evidence="3" type="ORF">D1223_17430</name>
</gene>
<dbReference type="Pfam" id="PF00440">
    <property type="entry name" value="TetR_N"/>
    <property type="match status" value="1"/>
</dbReference>
<evidence type="ECO:0000313" key="4">
    <source>
        <dbReference type="Proteomes" id="UP000266385"/>
    </source>
</evidence>
<protein>
    <submittedName>
        <fullName evidence="3">TetR/AcrR family transcriptional regulator</fullName>
    </submittedName>
</protein>
<sequence length="218" mass="24344">MPNTKTEQRDSRHTILVAAEKMFADYGLHGASLRQISEAAGQKNTSAIQYHFGSRDRLVEAVFALRMAVINPRRQAALDEVRKAGRIHDVRALVEVMVWPMAEELRPRPEGNHYLQFLTRAARERLLAIELAPPDLMTAWMETITHLSETMRYFPEAIAEARLLLASEQCVSALASFEARDIGASADFEFEVETLIDMIAAGISAPVSPRALAALERD</sequence>
<dbReference type="OrthoDB" id="2356263at2"/>
<proteinExistence type="predicted"/>
<dbReference type="EMBL" id="QWFX01000016">
    <property type="protein sequence ID" value="RIJ26727.1"/>
    <property type="molecule type" value="Genomic_DNA"/>
</dbReference>
<evidence type="ECO:0000259" key="2">
    <source>
        <dbReference type="Pfam" id="PF00440"/>
    </source>
</evidence>
<name>A0A399R9U7_9PROT</name>
<dbReference type="InterPro" id="IPR009057">
    <property type="entry name" value="Homeodomain-like_sf"/>
</dbReference>
<dbReference type="InterPro" id="IPR001647">
    <property type="entry name" value="HTH_TetR"/>
</dbReference>
<dbReference type="RefSeq" id="WP_119377621.1">
    <property type="nucleotide sequence ID" value="NZ_QWFX01000016.1"/>
</dbReference>
<dbReference type="Gene3D" id="1.10.357.10">
    <property type="entry name" value="Tetracycline Repressor, domain 2"/>
    <property type="match status" value="1"/>
</dbReference>
<reference evidence="3 4" key="1">
    <citation type="submission" date="2018-08" db="EMBL/GenBank/DDBJ databases">
        <title>Henriciella mobilis sp. nov., isolated from seawater.</title>
        <authorList>
            <person name="Cheng H."/>
            <person name="Wu Y.-H."/>
            <person name="Xu X.-W."/>
            <person name="Guo L.-L."/>
        </authorList>
    </citation>
    <scope>NUCLEOTIDE SEQUENCE [LARGE SCALE GENOMIC DNA]</scope>
    <source>
        <strain evidence="3 4">JN25</strain>
    </source>
</reference>
<dbReference type="Proteomes" id="UP000266385">
    <property type="component" value="Unassembled WGS sequence"/>
</dbReference>
<organism evidence="3 4">
    <name type="scientific">Henriciella mobilis</name>
    <dbReference type="NCBI Taxonomy" id="2305467"/>
    <lineage>
        <taxon>Bacteria</taxon>
        <taxon>Pseudomonadati</taxon>
        <taxon>Pseudomonadota</taxon>
        <taxon>Alphaproteobacteria</taxon>
        <taxon>Hyphomonadales</taxon>
        <taxon>Hyphomonadaceae</taxon>
        <taxon>Henriciella</taxon>
    </lineage>
</organism>
<keyword evidence="4" id="KW-1185">Reference proteome</keyword>
<dbReference type="GO" id="GO:0003677">
    <property type="term" value="F:DNA binding"/>
    <property type="evidence" value="ECO:0007669"/>
    <property type="project" value="UniProtKB-KW"/>
</dbReference>
<comment type="caution">
    <text evidence="3">The sequence shown here is derived from an EMBL/GenBank/DDBJ whole genome shotgun (WGS) entry which is preliminary data.</text>
</comment>
<evidence type="ECO:0000256" key="1">
    <source>
        <dbReference type="ARBA" id="ARBA00023125"/>
    </source>
</evidence>
<evidence type="ECO:0000313" key="3">
    <source>
        <dbReference type="EMBL" id="RIJ26727.1"/>
    </source>
</evidence>
<dbReference type="SUPFAM" id="SSF46689">
    <property type="entry name" value="Homeodomain-like"/>
    <property type="match status" value="1"/>
</dbReference>
<dbReference type="AlphaFoldDB" id="A0A399R9U7"/>
<feature type="domain" description="HTH tetR-type" evidence="2">
    <location>
        <begin position="15"/>
        <end position="62"/>
    </location>
</feature>